<protein>
    <submittedName>
        <fullName evidence="2">Aldo/keto reductase</fullName>
    </submittedName>
</protein>
<dbReference type="RefSeq" id="WP_386732534.1">
    <property type="nucleotide sequence ID" value="NZ_JBHSTP010000003.1"/>
</dbReference>
<dbReference type="Proteomes" id="UP001596306">
    <property type="component" value="Unassembled WGS sequence"/>
</dbReference>
<name>A0ABW1VG64_9MICO</name>
<proteinExistence type="predicted"/>
<organism evidence="2 3">
    <name type="scientific">Luethyella okanaganae</name>
    <dbReference type="NCBI Taxonomy" id="69372"/>
    <lineage>
        <taxon>Bacteria</taxon>
        <taxon>Bacillati</taxon>
        <taxon>Actinomycetota</taxon>
        <taxon>Actinomycetes</taxon>
        <taxon>Micrococcales</taxon>
        <taxon>Microbacteriaceae</taxon>
        <taxon>Luethyella</taxon>
    </lineage>
</organism>
<dbReference type="Pfam" id="PF00248">
    <property type="entry name" value="Aldo_ket_red"/>
    <property type="match status" value="1"/>
</dbReference>
<sequence>MTQNTVPSVTIGSTGITTSQLSLGTWGVGKAAAAATIGDDETIIGVLEAAFDAGIRYLDSADMYENEDRLGRLLGRVRNRPDELLIATKYGHGKPFTADGVRASVEKSLLALSLQSIPLMMLHDPRDADDMAAIYAPGGSLEGLRTLQDEGLVGSIGVATGTMLPLQSAVDSGEFDVIQFPRLYTLINRAAKTSGLLDKARQKGMGTQLAAPFTGNILATGVRGVEKPLYAYWPAQPEVIEAVGRMQDRTDELGVTIAQAAVAYVASEPLIDVAVIGVRSPAELTQNVESLYTGLTREQLESIAEVGAVDERLMGAPDFVWPFPLDRVPEELKDVVNR</sequence>
<dbReference type="EMBL" id="JBHSTP010000003">
    <property type="protein sequence ID" value="MFC6357096.1"/>
    <property type="molecule type" value="Genomic_DNA"/>
</dbReference>
<gene>
    <name evidence="2" type="ORF">ACFQB0_13375</name>
</gene>
<dbReference type="InterPro" id="IPR036812">
    <property type="entry name" value="NAD(P)_OxRdtase_dom_sf"/>
</dbReference>
<dbReference type="InterPro" id="IPR020471">
    <property type="entry name" value="AKR"/>
</dbReference>
<reference evidence="3" key="1">
    <citation type="journal article" date="2019" name="Int. J. Syst. Evol. Microbiol.">
        <title>The Global Catalogue of Microorganisms (GCM) 10K type strain sequencing project: providing services to taxonomists for standard genome sequencing and annotation.</title>
        <authorList>
            <consortium name="The Broad Institute Genomics Platform"/>
            <consortium name="The Broad Institute Genome Sequencing Center for Infectious Disease"/>
            <person name="Wu L."/>
            <person name="Ma J."/>
        </authorList>
    </citation>
    <scope>NUCLEOTIDE SEQUENCE [LARGE SCALE GENOMIC DNA]</scope>
    <source>
        <strain evidence="3">CCUG 43304</strain>
    </source>
</reference>
<dbReference type="InterPro" id="IPR023210">
    <property type="entry name" value="NADP_OxRdtase_dom"/>
</dbReference>
<evidence type="ECO:0000313" key="2">
    <source>
        <dbReference type="EMBL" id="MFC6357096.1"/>
    </source>
</evidence>
<keyword evidence="3" id="KW-1185">Reference proteome</keyword>
<dbReference type="PANTHER" id="PTHR42686:SF1">
    <property type="entry name" value="GH17980P-RELATED"/>
    <property type="match status" value="1"/>
</dbReference>
<accession>A0ABW1VG64</accession>
<dbReference type="PRINTS" id="PR00069">
    <property type="entry name" value="ALDKETRDTASE"/>
</dbReference>
<comment type="caution">
    <text evidence="2">The sequence shown here is derived from an EMBL/GenBank/DDBJ whole genome shotgun (WGS) entry which is preliminary data.</text>
</comment>
<evidence type="ECO:0000313" key="3">
    <source>
        <dbReference type="Proteomes" id="UP001596306"/>
    </source>
</evidence>
<evidence type="ECO:0000259" key="1">
    <source>
        <dbReference type="Pfam" id="PF00248"/>
    </source>
</evidence>
<dbReference type="Gene3D" id="3.20.20.100">
    <property type="entry name" value="NADP-dependent oxidoreductase domain"/>
    <property type="match status" value="1"/>
</dbReference>
<dbReference type="PANTHER" id="PTHR42686">
    <property type="entry name" value="GH17980P-RELATED"/>
    <property type="match status" value="1"/>
</dbReference>
<feature type="domain" description="NADP-dependent oxidoreductase" evidence="1">
    <location>
        <begin position="21"/>
        <end position="306"/>
    </location>
</feature>
<dbReference type="SUPFAM" id="SSF51430">
    <property type="entry name" value="NAD(P)-linked oxidoreductase"/>
    <property type="match status" value="1"/>
</dbReference>